<organism evidence="1 2">
    <name type="scientific">Xanthomarina gelatinilytica</name>
    <dbReference type="NCBI Taxonomy" id="1137281"/>
    <lineage>
        <taxon>Bacteria</taxon>
        <taxon>Pseudomonadati</taxon>
        <taxon>Bacteroidota</taxon>
        <taxon>Flavobacteriia</taxon>
        <taxon>Flavobacteriales</taxon>
        <taxon>Flavobacteriaceae</taxon>
        <taxon>Xanthomarina</taxon>
    </lineage>
</organism>
<dbReference type="EMBL" id="DPRK01000128">
    <property type="protein sequence ID" value="HCY81528.1"/>
    <property type="molecule type" value="Genomic_DNA"/>
</dbReference>
<feature type="non-terminal residue" evidence="1">
    <location>
        <position position="1"/>
    </location>
</feature>
<sequence length="108" mass="12531">ISQTYQELTKAAAKGYGKPFTTVLNDQGEPSPEVLLMRQNLYKFSMVKDYAMLEELNSYLTGGNEVMRWEEFKALALKLNKKYNLNYLQAEWQTALQAGKHAVNWQEY</sequence>
<dbReference type="AlphaFoldDB" id="A0A3D6BRD5"/>
<name>A0A3D6BRD5_9FLAO</name>
<comment type="caution">
    <text evidence="1">The sequence shown here is derived from an EMBL/GenBank/DDBJ whole genome shotgun (WGS) entry which is preliminary data.</text>
</comment>
<evidence type="ECO:0000313" key="1">
    <source>
        <dbReference type="EMBL" id="HCY81528.1"/>
    </source>
</evidence>
<gene>
    <name evidence="1" type="ORF">DHV22_07990</name>
</gene>
<reference evidence="1 2" key="1">
    <citation type="journal article" date="2018" name="Nat. Biotechnol.">
        <title>A standardized bacterial taxonomy based on genome phylogeny substantially revises the tree of life.</title>
        <authorList>
            <person name="Parks D.H."/>
            <person name="Chuvochina M."/>
            <person name="Waite D.W."/>
            <person name="Rinke C."/>
            <person name="Skarshewski A."/>
            <person name="Chaumeil P.A."/>
            <person name="Hugenholtz P."/>
        </authorList>
    </citation>
    <scope>NUCLEOTIDE SEQUENCE [LARGE SCALE GENOMIC DNA]</scope>
    <source>
        <strain evidence="1">UBA10227</strain>
    </source>
</reference>
<accession>A0A3D6BRD5</accession>
<feature type="non-terminal residue" evidence="1">
    <location>
        <position position="108"/>
    </location>
</feature>
<dbReference type="Proteomes" id="UP000263268">
    <property type="component" value="Unassembled WGS sequence"/>
</dbReference>
<protein>
    <submittedName>
        <fullName evidence="1">Uncharacterized protein</fullName>
    </submittedName>
</protein>
<evidence type="ECO:0000313" key="2">
    <source>
        <dbReference type="Proteomes" id="UP000263268"/>
    </source>
</evidence>
<proteinExistence type="predicted"/>